<keyword evidence="1" id="KW-0472">Membrane</keyword>
<evidence type="ECO:0000256" key="1">
    <source>
        <dbReference type="SAM" id="Phobius"/>
    </source>
</evidence>
<accession>A0A9R1CRY2</accession>
<organism evidence="3 4">
    <name type="scientific">Natronomonas aquatica</name>
    <dbReference type="NCBI Taxonomy" id="2841590"/>
    <lineage>
        <taxon>Archaea</taxon>
        <taxon>Methanobacteriati</taxon>
        <taxon>Methanobacteriota</taxon>
        <taxon>Stenosarchaea group</taxon>
        <taxon>Halobacteria</taxon>
        <taxon>Halobacteriales</taxon>
        <taxon>Natronomonadaceae</taxon>
        <taxon>Natronomonas</taxon>
    </lineage>
</organism>
<evidence type="ECO:0000259" key="2">
    <source>
        <dbReference type="Pfam" id="PF25231"/>
    </source>
</evidence>
<sequence>MALQLTKAVSDGIERTLTLTGAVAFVLLFALQFLSLASINTAIAARFPPEATETLGVMLPVSGTVAGVLSVGTLLFTVVYLVIVARAFVRPQSELSSFPPLLYTRRMARATLSMLVGSIFVALAVMIGSVFFILPGIFLAACFMFFIFAVGVEDRGVLGGLKRSWGFSRGHRLKLGVFVFSLGVFGMLVSIPSAILQAGGEPLLGDLITVVANSIGFVFVYGIMAAMYVQLQDGSKPPHNSQPTRDVSTTSL</sequence>
<feature type="transmembrane region" description="Helical" evidence="1">
    <location>
        <begin position="173"/>
        <end position="195"/>
    </location>
</feature>
<feature type="transmembrane region" description="Helical" evidence="1">
    <location>
        <begin position="68"/>
        <end position="89"/>
    </location>
</feature>
<feature type="domain" description="DUF7847" evidence="2">
    <location>
        <begin position="3"/>
        <end position="231"/>
    </location>
</feature>
<keyword evidence="1" id="KW-1133">Transmembrane helix</keyword>
<evidence type="ECO:0000313" key="4">
    <source>
        <dbReference type="Proteomes" id="UP001139494"/>
    </source>
</evidence>
<dbReference type="RefSeq" id="WP_256030118.1">
    <property type="nucleotide sequence ID" value="NZ_JAHLKM010000016.1"/>
</dbReference>
<protein>
    <recommendedName>
        <fullName evidence="2">DUF7847 domain-containing protein</fullName>
    </recommendedName>
</protein>
<dbReference type="Pfam" id="PF25231">
    <property type="entry name" value="DUF7847"/>
    <property type="match status" value="1"/>
</dbReference>
<comment type="caution">
    <text evidence="3">The sequence shown here is derived from an EMBL/GenBank/DDBJ whole genome shotgun (WGS) entry which is preliminary data.</text>
</comment>
<name>A0A9R1CRY2_9EURY</name>
<dbReference type="Proteomes" id="UP001139494">
    <property type="component" value="Unassembled WGS sequence"/>
</dbReference>
<evidence type="ECO:0000313" key="3">
    <source>
        <dbReference type="EMBL" id="MCQ4334084.1"/>
    </source>
</evidence>
<keyword evidence="4" id="KW-1185">Reference proteome</keyword>
<proteinExistence type="predicted"/>
<dbReference type="AlphaFoldDB" id="A0A9R1CRY2"/>
<feature type="transmembrane region" description="Helical" evidence="1">
    <location>
        <begin position="110"/>
        <end position="127"/>
    </location>
</feature>
<feature type="transmembrane region" description="Helical" evidence="1">
    <location>
        <begin position="133"/>
        <end position="152"/>
    </location>
</feature>
<reference evidence="3" key="1">
    <citation type="journal article" date="2023" name="Front. Microbiol.">
        <title>Genomic-based phylogenetic and metabolic analyses of the genus Natronomonas, and description of Natronomonas aquatica sp. nov.</title>
        <authorList>
            <person name="Garcia-Roldan A."/>
            <person name="Duran-Viseras A."/>
            <person name="de la Haba R.R."/>
            <person name="Corral P."/>
            <person name="Sanchez-Porro C."/>
            <person name="Ventosa A."/>
        </authorList>
    </citation>
    <scope>NUCLEOTIDE SEQUENCE</scope>
    <source>
        <strain evidence="3">F2-12</strain>
    </source>
</reference>
<gene>
    <name evidence="3" type="ORF">KM295_11455</name>
</gene>
<dbReference type="EMBL" id="JAHLKM010000016">
    <property type="protein sequence ID" value="MCQ4334084.1"/>
    <property type="molecule type" value="Genomic_DNA"/>
</dbReference>
<dbReference type="InterPro" id="IPR057169">
    <property type="entry name" value="DUF7847"/>
</dbReference>
<feature type="transmembrane region" description="Helical" evidence="1">
    <location>
        <begin position="207"/>
        <end position="229"/>
    </location>
</feature>
<keyword evidence="1" id="KW-0812">Transmembrane</keyword>